<dbReference type="SUPFAM" id="SSF47413">
    <property type="entry name" value="lambda repressor-like DNA-binding domains"/>
    <property type="match status" value="1"/>
</dbReference>
<reference evidence="2" key="1">
    <citation type="submission" date="2016-04" db="EMBL/GenBank/DDBJ databases">
        <authorList>
            <person name="Evans L.H."/>
            <person name="Alamgir A."/>
            <person name="Owens N."/>
            <person name="Weber N.D."/>
            <person name="Virtaneva K."/>
            <person name="Barbian K."/>
            <person name="Babar A."/>
            <person name="Rosenke K."/>
        </authorList>
    </citation>
    <scope>NUCLEOTIDE SEQUENCE</scope>
    <source>
        <strain evidence="2">86-2</strain>
    </source>
</reference>
<dbReference type="Gene3D" id="1.10.260.40">
    <property type="entry name" value="lambda repressor-like DNA-binding domains"/>
    <property type="match status" value="1"/>
</dbReference>
<organism evidence="2">
    <name type="scientific">uncultured Dysgonomonas sp</name>
    <dbReference type="NCBI Taxonomy" id="206096"/>
    <lineage>
        <taxon>Bacteria</taxon>
        <taxon>Pseudomonadati</taxon>
        <taxon>Bacteroidota</taxon>
        <taxon>Bacteroidia</taxon>
        <taxon>Bacteroidales</taxon>
        <taxon>Dysgonomonadaceae</taxon>
        <taxon>Dysgonomonas</taxon>
        <taxon>environmental samples</taxon>
    </lineage>
</organism>
<dbReference type="InterPro" id="IPR001387">
    <property type="entry name" value="Cro/C1-type_HTH"/>
</dbReference>
<dbReference type="GO" id="GO:0003677">
    <property type="term" value="F:DNA binding"/>
    <property type="evidence" value="ECO:0007669"/>
    <property type="project" value="InterPro"/>
</dbReference>
<dbReference type="EMBL" id="FLUL01000001">
    <property type="protein sequence ID" value="SBV91820.1"/>
    <property type="molecule type" value="Genomic_DNA"/>
</dbReference>
<sequence length="90" mass="10290">MADILRDILKKHKIQQSVVAKALGLQRVNINRYDNMIERSVKEVILISKATGIPFSELIGIDSKDIKNVDRFLKKLGKVEKSINEEQNEN</sequence>
<dbReference type="AlphaFoldDB" id="A0A212IXB6"/>
<dbReference type="PROSITE" id="PS50943">
    <property type="entry name" value="HTH_CROC1"/>
    <property type="match status" value="1"/>
</dbReference>
<dbReference type="Pfam" id="PF01381">
    <property type="entry name" value="HTH_3"/>
    <property type="match status" value="1"/>
</dbReference>
<name>A0A212IXB6_9BACT</name>
<evidence type="ECO:0000313" key="2">
    <source>
        <dbReference type="EMBL" id="SBV91820.1"/>
    </source>
</evidence>
<protein>
    <recommendedName>
        <fullName evidence="1">HTH cro/C1-type domain-containing protein</fullName>
    </recommendedName>
</protein>
<dbReference type="InterPro" id="IPR010982">
    <property type="entry name" value="Lambda_DNA-bd_dom_sf"/>
</dbReference>
<proteinExistence type="predicted"/>
<evidence type="ECO:0000259" key="1">
    <source>
        <dbReference type="PROSITE" id="PS50943"/>
    </source>
</evidence>
<feature type="domain" description="HTH cro/C1-type" evidence="1">
    <location>
        <begin position="5"/>
        <end position="58"/>
    </location>
</feature>
<dbReference type="RefSeq" id="WP_291027396.1">
    <property type="nucleotide sequence ID" value="NZ_CALESN010000076.1"/>
</dbReference>
<gene>
    <name evidence="2" type="ORF">KL86DYS2_10253</name>
</gene>
<accession>A0A212IXB6</accession>